<evidence type="ECO:0000256" key="9">
    <source>
        <dbReference type="ARBA" id="ARBA00023027"/>
    </source>
</evidence>
<feature type="site" description="Important for catalysis" evidence="12">
    <location>
        <position position="140"/>
    </location>
</feature>
<dbReference type="PANTHER" id="PTHR43275">
    <property type="entry name" value="D-MALATE DEHYDROGENASE [DECARBOXYLATING]"/>
    <property type="match status" value="1"/>
</dbReference>
<dbReference type="EMBL" id="JPXF01000023">
    <property type="protein sequence ID" value="KGJ77566.1"/>
    <property type="molecule type" value="Genomic_DNA"/>
</dbReference>
<accession>A0A099JH97</accession>
<keyword evidence="10 12" id="KW-0464">Manganese</keyword>
<dbReference type="InterPro" id="IPR024084">
    <property type="entry name" value="IsoPropMal-DH-like_dom"/>
</dbReference>
<dbReference type="InterPro" id="IPR023698">
    <property type="entry name" value="LeuB_actb"/>
</dbReference>
<evidence type="ECO:0000256" key="11">
    <source>
        <dbReference type="ARBA" id="ARBA00023304"/>
    </source>
</evidence>
<sequence length="360" mass="37046">MSRTIKLAVIPGDGIGPEVIAEAVKVLDAATASENVKFEKTPFSLGAARFLETGDVLTAEDLAAIAAHDAILLGAVGGVPGDPRLANANIERGLLLGLRFSLDHYVNLRPTVLFPGVPSPLSAPGNVDFVVIREGTEGPYVGNGGAIRQGTPNEVANEVSVNTAFGVERVVRYAFGVAAGRARKNLTLVHKTNVLVFAGSLWQRTVNALASEFPEVTVDYLHVDAATIFLVSNPSRLDVIVTDNLFGDILTDLAAAISGGIGLAASGNINPEGRFPSMFEPVHGSAPDIAGQQLADPTAAILSVALMLDHFGLTDAAARVNAAVTADVVARTTTGSASGPRSTASVGDAIVGLLTLEGLS</sequence>
<feature type="binding site" evidence="12">
    <location>
        <position position="252"/>
    </location>
    <ligand>
        <name>Mg(2+)</name>
        <dbReference type="ChEBI" id="CHEBI:18420"/>
    </ligand>
</feature>
<gene>
    <name evidence="12" type="primary">leuB</name>
    <name evidence="15" type="ORF">BJ997_002268</name>
    <name evidence="14" type="ORF">GY21_07250</name>
</gene>
<evidence type="ECO:0000256" key="4">
    <source>
        <dbReference type="ARBA" id="ARBA00022490"/>
    </source>
</evidence>
<comment type="pathway">
    <text evidence="12">Amino-acid biosynthesis; L-leucine biosynthesis; L-leucine from 3-methyl-2-oxobutanoate: step 3/4.</text>
</comment>
<keyword evidence="3 12" id="KW-0432">Leucine biosynthesis</keyword>
<comment type="subcellular location">
    <subcellularLocation>
        <location evidence="12">Cytoplasm</location>
    </subcellularLocation>
</comment>
<evidence type="ECO:0000313" key="14">
    <source>
        <dbReference type="EMBL" id="KGJ77566.1"/>
    </source>
</evidence>
<feature type="binding site" evidence="12">
    <location>
        <position position="133"/>
    </location>
    <ligand>
        <name>substrate</name>
    </ligand>
</feature>
<dbReference type="STRING" id="1001240.GY21_07250"/>
<dbReference type="NCBIfam" id="NF002898">
    <property type="entry name" value="PRK03437.1"/>
    <property type="match status" value="1"/>
</dbReference>
<keyword evidence="16" id="KW-1185">Reference proteome</keyword>
<dbReference type="InterPro" id="IPR050501">
    <property type="entry name" value="ICDH/IPMDH"/>
</dbReference>
<keyword evidence="9 12" id="KW-0520">NAD</keyword>
<evidence type="ECO:0000256" key="10">
    <source>
        <dbReference type="ARBA" id="ARBA00023211"/>
    </source>
</evidence>
<dbReference type="EC" id="1.1.1.85" evidence="12"/>
<dbReference type="Proteomes" id="UP000029864">
    <property type="component" value="Unassembled WGS sequence"/>
</dbReference>
<dbReference type="RefSeq" id="WP_035836065.1">
    <property type="nucleotide sequence ID" value="NZ_JACHBQ010000001.1"/>
</dbReference>
<dbReference type="AlphaFoldDB" id="A0A099JH97"/>
<reference evidence="14 16" key="1">
    <citation type="submission" date="2014-08" db="EMBL/GenBank/DDBJ databases">
        <authorList>
            <person name="Sisinthy S."/>
        </authorList>
    </citation>
    <scope>NUCLEOTIDE SEQUENCE [LARGE SCALE GENOMIC DNA]</scope>
    <source>
        <strain evidence="14 16">RuG17</strain>
    </source>
</reference>
<evidence type="ECO:0000256" key="8">
    <source>
        <dbReference type="ARBA" id="ARBA00023002"/>
    </source>
</evidence>
<dbReference type="Pfam" id="PF00180">
    <property type="entry name" value="Iso_dh"/>
    <property type="match status" value="1"/>
</dbReference>
<dbReference type="GO" id="GO:0000287">
    <property type="term" value="F:magnesium ion binding"/>
    <property type="evidence" value="ECO:0007669"/>
    <property type="project" value="InterPro"/>
</dbReference>
<dbReference type="GO" id="GO:0051287">
    <property type="term" value="F:NAD binding"/>
    <property type="evidence" value="ECO:0007669"/>
    <property type="project" value="InterPro"/>
</dbReference>
<dbReference type="PANTHER" id="PTHR43275:SF1">
    <property type="entry name" value="D-MALATE DEHYDROGENASE [DECARBOXYLATING]"/>
    <property type="match status" value="1"/>
</dbReference>
<keyword evidence="8 12" id="KW-0560">Oxidoreductase</keyword>
<dbReference type="EMBL" id="JACHBQ010000001">
    <property type="protein sequence ID" value="MBB5641720.1"/>
    <property type="molecule type" value="Genomic_DNA"/>
</dbReference>
<reference evidence="15 17" key="2">
    <citation type="submission" date="2020-08" db="EMBL/GenBank/DDBJ databases">
        <title>Sequencing the genomes of 1000 actinobacteria strains.</title>
        <authorList>
            <person name="Klenk H.-P."/>
        </authorList>
    </citation>
    <scope>NUCLEOTIDE SEQUENCE [LARGE SCALE GENOMIC DNA]</scope>
    <source>
        <strain evidence="15 17">DSM 21065</strain>
    </source>
</reference>
<feature type="domain" description="Isopropylmalate dehydrogenase-like" evidence="13">
    <location>
        <begin position="6"/>
        <end position="350"/>
    </location>
</feature>
<feature type="binding site" evidence="12">
    <location>
        <position position="248"/>
    </location>
    <ligand>
        <name>Mg(2+)</name>
        <dbReference type="ChEBI" id="CHEBI:18420"/>
    </ligand>
</feature>
<comment type="catalytic activity">
    <reaction evidence="1 12">
        <text>(2R,3S)-3-isopropylmalate + NAD(+) = 4-methyl-2-oxopentanoate + CO2 + NADH</text>
        <dbReference type="Rhea" id="RHEA:32271"/>
        <dbReference type="ChEBI" id="CHEBI:16526"/>
        <dbReference type="ChEBI" id="CHEBI:17865"/>
        <dbReference type="ChEBI" id="CHEBI:35121"/>
        <dbReference type="ChEBI" id="CHEBI:57540"/>
        <dbReference type="ChEBI" id="CHEBI:57945"/>
        <dbReference type="EC" id="1.1.1.85"/>
    </reaction>
</comment>
<feature type="binding site" evidence="12">
    <location>
        <position position="99"/>
    </location>
    <ligand>
        <name>substrate</name>
    </ligand>
</feature>
<evidence type="ECO:0000256" key="2">
    <source>
        <dbReference type="ARBA" id="ARBA00001936"/>
    </source>
</evidence>
<dbReference type="InterPro" id="IPR019818">
    <property type="entry name" value="IsoCit/isopropylmalate_DH_CS"/>
</dbReference>
<name>A0A099JH97_9MICO</name>
<comment type="similarity">
    <text evidence="12">Belongs to the isocitrate and isopropylmalate dehydrogenases family. LeuB type 2 subfamily.</text>
</comment>
<evidence type="ECO:0000256" key="6">
    <source>
        <dbReference type="ARBA" id="ARBA00022723"/>
    </source>
</evidence>
<evidence type="ECO:0000256" key="5">
    <source>
        <dbReference type="ARBA" id="ARBA00022605"/>
    </source>
</evidence>
<feature type="binding site" evidence="12">
    <location>
        <position position="109"/>
    </location>
    <ligand>
        <name>substrate</name>
    </ligand>
</feature>
<evidence type="ECO:0000313" key="17">
    <source>
        <dbReference type="Proteomes" id="UP000561726"/>
    </source>
</evidence>
<dbReference type="SUPFAM" id="SSF53659">
    <property type="entry name" value="Isocitrate/Isopropylmalate dehydrogenase-like"/>
    <property type="match status" value="1"/>
</dbReference>
<proteinExistence type="inferred from homology"/>
<dbReference type="GO" id="GO:0003862">
    <property type="term" value="F:3-isopropylmalate dehydrogenase activity"/>
    <property type="evidence" value="ECO:0007669"/>
    <property type="project" value="UniProtKB-UniRule"/>
</dbReference>
<dbReference type="PROSITE" id="PS00470">
    <property type="entry name" value="IDH_IMDH"/>
    <property type="match status" value="1"/>
</dbReference>
<comment type="subunit">
    <text evidence="12">Homodimer.</text>
</comment>
<evidence type="ECO:0000256" key="1">
    <source>
        <dbReference type="ARBA" id="ARBA00000624"/>
    </source>
</evidence>
<dbReference type="HAMAP" id="MF_01035">
    <property type="entry name" value="LeuB_type2"/>
    <property type="match status" value="1"/>
</dbReference>
<feature type="binding site" evidence="12">
    <location>
        <position position="224"/>
    </location>
    <ligand>
        <name>substrate</name>
    </ligand>
</feature>
<keyword evidence="11 12" id="KW-0100">Branched-chain amino acid biosynthesis</keyword>
<evidence type="ECO:0000313" key="15">
    <source>
        <dbReference type="EMBL" id="MBB5641720.1"/>
    </source>
</evidence>
<dbReference type="UniPathway" id="UPA00048">
    <property type="reaction ID" value="UER00072"/>
</dbReference>
<keyword evidence="7 12" id="KW-0460">Magnesium</keyword>
<protein>
    <recommendedName>
        <fullName evidence="12">3-isopropylmalate dehydrogenase</fullName>
        <ecNumber evidence="12">1.1.1.85</ecNumber>
    </recommendedName>
    <alternativeName>
        <fullName evidence="12">3-IPM-DH</fullName>
    </alternativeName>
    <alternativeName>
        <fullName evidence="12">Beta-IPM dehydrogenase</fullName>
        <shortName evidence="12">IMDH</shortName>
    </alternativeName>
</protein>
<feature type="site" description="Important for catalysis" evidence="12">
    <location>
        <position position="191"/>
    </location>
</feature>
<evidence type="ECO:0000259" key="13">
    <source>
        <dbReference type="SMART" id="SM01329"/>
    </source>
</evidence>
<feature type="binding site" evidence="12">
    <location>
        <position position="224"/>
    </location>
    <ligand>
        <name>Mg(2+)</name>
        <dbReference type="ChEBI" id="CHEBI:18420"/>
    </ligand>
</feature>
<evidence type="ECO:0000256" key="7">
    <source>
        <dbReference type="ARBA" id="ARBA00022842"/>
    </source>
</evidence>
<dbReference type="Proteomes" id="UP000561726">
    <property type="component" value="Unassembled WGS sequence"/>
</dbReference>
<organism evidence="14 16">
    <name type="scientific">Cryobacterium roopkundense</name>
    <dbReference type="NCBI Taxonomy" id="1001240"/>
    <lineage>
        <taxon>Bacteria</taxon>
        <taxon>Bacillati</taxon>
        <taxon>Actinomycetota</taxon>
        <taxon>Actinomycetes</taxon>
        <taxon>Micrococcales</taxon>
        <taxon>Microbacteriaceae</taxon>
        <taxon>Cryobacterium</taxon>
    </lineage>
</organism>
<keyword evidence="6 12" id="KW-0479">Metal-binding</keyword>
<feature type="binding site" evidence="12">
    <location>
        <begin position="284"/>
        <end position="296"/>
    </location>
    <ligand>
        <name>NAD(+)</name>
        <dbReference type="ChEBI" id="CHEBI:57540"/>
    </ligand>
</feature>
<keyword evidence="5 12" id="KW-0028">Amino-acid biosynthesis</keyword>
<dbReference type="eggNOG" id="COG0473">
    <property type="taxonomic scope" value="Bacteria"/>
</dbReference>
<dbReference type="SMART" id="SM01329">
    <property type="entry name" value="Iso_dh"/>
    <property type="match status" value="1"/>
</dbReference>
<evidence type="ECO:0000256" key="12">
    <source>
        <dbReference type="HAMAP-Rule" id="MF_01035"/>
    </source>
</evidence>
<evidence type="ECO:0000313" key="16">
    <source>
        <dbReference type="Proteomes" id="UP000029864"/>
    </source>
</evidence>
<comment type="cofactor">
    <cofactor evidence="2">
        <name>Mn(2+)</name>
        <dbReference type="ChEBI" id="CHEBI:29035"/>
    </cofactor>
</comment>
<dbReference type="OrthoDB" id="5289857at2"/>
<comment type="function">
    <text evidence="12">Catalyzes the oxidation of 3-carboxy-2-hydroxy-4-methylpentanoate (3-isopropylmalate) to 3-carboxy-4-methyl-2-oxopentanoate. The product decarboxylates to 4-methyl-2 oxopentanoate.</text>
</comment>
<evidence type="ECO:0000256" key="3">
    <source>
        <dbReference type="ARBA" id="ARBA00022430"/>
    </source>
</evidence>
<dbReference type="GO" id="GO:0009098">
    <property type="term" value="P:L-leucine biosynthetic process"/>
    <property type="evidence" value="ECO:0007669"/>
    <property type="project" value="UniProtKB-UniRule"/>
</dbReference>
<comment type="cofactor">
    <cofactor evidence="12">
        <name>Mg(2+)</name>
        <dbReference type="ChEBI" id="CHEBI:18420"/>
    </cofactor>
    <cofactor evidence="12">
        <name>Mn(2+)</name>
        <dbReference type="ChEBI" id="CHEBI:29035"/>
    </cofactor>
    <text evidence="12">Binds 1 Mg(2+) or Mn(2+) ion per subunit.</text>
</comment>
<dbReference type="GO" id="GO:0005737">
    <property type="term" value="C:cytoplasm"/>
    <property type="evidence" value="ECO:0007669"/>
    <property type="project" value="UniProtKB-SubCell"/>
</dbReference>
<comment type="caution">
    <text evidence="14">The sequence shown here is derived from an EMBL/GenBank/DDBJ whole genome shotgun (WGS) entry which is preliminary data.</text>
</comment>
<dbReference type="Gene3D" id="3.40.718.10">
    <property type="entry name" value="Isopropylmalate Dehydrogenase"/>
    <property type="match status" value="1"/>
</dbReference>
<keyword evidence="4 12" id="KW-0963">Cytoplasm</keyword>